<proteinExistence type="predicted"/>
<dbReference type="InterPro" id="IPR029044">
    <property type="entry name" value="Nucleotide-diphossugar_trans"/>
</dbReference>
<sequence>NPPRRREAAAAQGRRHLISGYLLQPPLKAVNSNLRSPDASTRPQLNSQQGADTQLAEAMAQPRRGGWTTAAVLGLLVLLMGRALYVQNETAQRRDGFMNGDVPRTHSYKRHDASEHVNFFDQFMRSEAEARSLREREADQQRWNTPEAPPPIQQKPLQRPGRGSTPRDECAFMMQKHSVIPGANWGSLGPNGQRRWTKLRCDGLVGGSRVRAPPPRHINVPELETCPPSTQNQPLIALCCGTTTRGKQGWITPQRLDDLAVFHHLLPSFHRTVECGFRYVVVLGYDIGDRWWDLGGGAEQGRRWFQENIKSQLAAKNVQVELRYAVVDNKVKKPGPVFTGITREAFYEAKADYIYRVNDDTELATRWAKHFVEALSSMNNVGAVGPACQQGNRRILTHDFTHRTHMEIFGGQYYPPQLSDWWMDDWISRVYGPRRTLRGDSVEVIHHTGKHGQRYQVDRSHANLLHGLLQKGAAQIERHLAEATTDNVVREPPDGFSRFAFNNRPGGARGVRRSVGPGRRGGARVFSG</sequence>
<accession>A0A8J2WXY5</accession>
<feature type="region of interest" description="Disordered" evidence="1">
    <location>
        <begin position="30"/>
        <end position="54"/>
    </location>
</feature>
<name>A0A8J2WXY5_9STRA</name>
<feature type="region of interest" description="Disordered" evidence="1">
    <location>
        <begin position="130"/>
        <end position="168"/>
    </location>
</feature>
<feature type="region of interest" description="Disordered" evidence="1">
    <location>
        <begin position="503"/>
        <end position="528"/>
    </location>
</feature>
<keyword evidence="3" id="KW-1185">Reference proteome</keyword>
<protein>
    <submittedName>
        <fullName evidence="2">Uncharacterized protein</fullName>
    </submittedName>
</protein>
<evidence type="ECO:0000313" key="2">
    <source>
        <dbReference type="EMBL" id="CAH0372937.1"/>
    </source>
</evidence>
<organism evidence="2 3">
    <name type="scientific">Pelagomonas calceolata</name>
    <dbReference type="NCBI Taxonomy" id="35677"/>
    <lineage>
        <taxon>Eukaryota</taxon>
        <taxon>Sar</taxon>
        <taxon>Stramenopiles</taxon>
        <taxon>Ochrophyta</taxon>
        <taxon>Pelagophyceae</taxon>
        <taxon>Pelagomonadales</taxon>
        <taxon>Pelagomonadaceae</taxon>
        <taxon>Pelagomonas</taxon>
    </lineage>
</organism>
<gene>
    <name evidence="2" type="ORF">PECAL_4P00980</name>
</gene>
<dbReference type="Gene3D" id="3.90.550.10">
    <property type="entry name" value="Spore Coat Polysaccharide Biosynthesis Protein SpsA, Chain A"/>
    <property type="match status" value="1"/>
</dbReference>
<comment type="caution">
    <text evidence="2">The sequence shown here is derived from an EMBL/GenBank/DDBJ whole genome shotgun (WGS) entry which is preliminary data.</text>
</comment>
<reference evidence="2" key="1">
    <citation type="submission" date="2021-11" db="EMBL/GenBank/DDBJ databases">
        <authorList>
            <consortium name="Genoscope - CEA"/>
            <person name="William W."/>
        </authorList>
    </citation>
    <scope>NUCLEOTIDE SEQUENCE</scope>
</reference>
<dbReference type="OrthoDB" id="10264146at2759"/>
<dbReference type="AlphaFoldDB" id="A0A8J2WXY5"/>
<evidence type="ECO:0000256" key="1">
    <source>
        <dbReference type="SAM" id="MobiDB-lite"/>
    </source>
</evidence>
<feature type="non-terminal residue" evidence="2">
    <location>
        <position position="1"/>
    </location>
</feature>
<evidence type="ECO:0000313" key="3">
    <source>
        <dbReference type="Proteomes" id="UP000789595"/>
    </source>
</evidence>
<dbReference type="EMBL" id="CAKKNE010000004">
    <property type="protein sequence ID" value="CAH0372937.1"/>
    <property type="molecule type" value="Genomic_DNA"/>
</dbReference>
<dbReference type="SUPFAM" id="SSF53448">
    <property type="entry name" value="Nucleotide-diphospho-sugar transferases"/>
    <property type="match status" value="1"/>
</dbReference>
<feature type="compositionally biased region" description="Basic and acidic residues" evidence="1">
    <location>
        <begin position="130"/>
        <end position="140"/>
    </location>
</feature>
<dbReference type="Proteomes" id="UP000789595">
    <property type="component" value="Unassembled WGS sequence"/>
</dbReference>
<feature type="compositionally biased region" description="Polar residues" evidence="1">
    <location>
        <begin position="30"/>
        <end position="52"/>
    </location>
</feature>